<evidence type="ECO:0000313" key="2">
    <source>
        <dbReference type="Proteomes" id="UP000188603"/>
    </source>
</evidence>
<protein>
    <submittedName>
        <fullName evidence="1">Uncharacterized protein</fullName>
    </submittedName>
</protein>
<sequence>MKKSAADTLTQSVPNNMTSEMGLALLDVADAIRPYPEVIKYLQHVKDEHFLDELVKFVGGQKTETLSMIFSRNTACDVAEKSILRNLVGANNQ</sequence>
<dbReference type="AlphaFoldDB" id="A0A1U9K9Y5"/>
<gene>
    <name evidence="1" type="ORF">B0W44_14665</name>
</gene>
<dbReference type="STRING" id="1471761.B0W44_14665"/>
<name>A0A1U9K9Y5_9BACL</name>
<keyword evidence="2" id="KW-1185">Reference proteome</keyword>
<reference evidence="1 2" key="1">
    <citation type="journal article" date="2015" name="Int. J. Syst. Evol. Microbiol.">
        <title>Novibacillus thermophilus gen. nov., sp. nov., a Gram-staining-negative and moderately thermophilic member of the family Thermoactinomycetaceae.</title>
        <authorList>
            <person name="Yang G."/>
            <person name="Chen J."/>
            <person name="Zhou S."/>
        </authorList>
    </citation>
    <scope>NUCLEOTIDE SEQUENCE [LARGE SCALE GENOMIC DNA]</scope>
    <source>
        <strain evidence="1 2">SG-1</strain>
    </source>
</reference>
<evidence type="ECO:0000313" key="1">
    <source>
        <dbReference type="EMBL" id="AQS56803.1"/>
    </source>
</evidence>
<dbReference type="Proteomes" id="UP000188603">
    <property type="component" value="Chromosome"/>
</dbReference>
<organism evidence="1 2">
    <name type="scientific">Novibacillus thermophilus</name>
    <dbReference type="NCBI Taxonomy" id="1471761"/>
    <lineage>
        <taxon>Bacteria</taxon>
        <taxon>Bacillati</taxon>
        <taxon>Bacillota</taxon>
        <taxon>Bacilli</taxon>
        <taxon>Bacillales</taxon>
        <taxon>Thermoactinomycetaceae</taxon>
        <taxon>Novibacillus</taxon>
    </lineage>
</organism>
<dbReference type="KEGG" id="ntr:B0W44_14665"/>
<proteinExistence type="predicted"/>
<accession>A0A1U9K9Y5</accession>
<dbReference type="EMBL" id="CP019699">
    <property type="protein sequence ID" value="AQS56803.1"/>
    <property type="molecule type" value="Genomic_DNA"/>
</dbReference>